<evidence type="ECO:0000313" key="3">
    <source>
        <dbReference type="Proteomes" id="UP000732193"/>
    </source>
</evidence>
<dbReference type="InterPro" id="IPR009506">
    <property type="entry name" value="YjiS-like"/>
</dbReference>
<protein>
    <submittedName>
        <fullName evidence="2">DUF1127 domain-containing protein</fullName>
    </submittedName>
</protein>
<reference evidence="2 3" key="1">
    <citation type="submission" date="2021-01" db="EMBL/GenBank/DDBJ databases">
        <title>Diatom-associated Roseobacters Show Island Model of Population Structure.</title>
        <authorList>
            <person name="Qu L."/>
            <person name="Feng X."/>
            <person name="Chen Y."/>
            <person name="Li L."/>
            <person name="Wang X."/>
            <person name="Hu Z."/>
            <person name="Wang H."/>
            <person name="Luo H."/>
        </authorList>
    </citation>
    <scope>NUCLEOTIDE SEQUENCE [LARGE SCALE GENOMIC DNA]</scope>
    <source>
        <strain evidence="2 3">TR60-84</strain>
    </source>
</reference>
<accession>A0AAE2VVX8</accession>
<name>A0AAE2VVX8_9RHOB</name>
<comment type="caution">
    <text evidence="2">The sequence shown here is derived from an EMBL/GenBank/DDBJ whole genome shotgun (WGS) entry which is preliminary data.</text>
</comment>
<gene>
    <name evidence="2" type="ORF">JQV55_04070</name>
</gene>
<sequence length="76" mass="8584">MTLARPIPTDAFSTLSQHGTPIAARVAVRFAVVVTKWAARRRTRLALSQLEPWQLSDVGLTPDDVQGELRRVFWRV</sequence>
<keyword evidence="3" id="KW-1185">Reference proteome</keyword>
<dbReference type="GeneID" id="93912699"/>
<dbReference type="EMBL" id="JAFBRM010000001">
    <property type="protein sequence ID" value="MBM1712731.1"/>
    <property type="molecule type" value="Genomic_DNA"/>
</dbReference>
<dbReference type="RefSeq" id="WP_025044638.1">
    <property type="nucleotide sequence ID" value="NZ_CANKZB010000001.1"/>
</dbReference>
<evidence type="ECO:0000259" key="1">
    <source>
        <dbReference type="Pfam" id="PF06568"/>
    </source>
</evidence>
<dbReference type="Proteomes" id="UP000732193">
    <property type="component" value="Unassembled WGS sequence"/>
</dbReference>
<feature type="domain" description="YjiS-like" evidence="1">
    <location>
        <begin position="34"/>
        <end position="65"/>
    </location>
</feature>
<dbReference type="Pfam" id="PF06568">
    <property type="entry name" value="YjiS-like"/>
    <property type="match status" value="1"/>
</dbReference>
<organism evidence="2 3">
    <name type="scientific">Sulfitobacter geojensis</name>
    <dbReference type="NCBI Taxonomy" id="1342299"/>
    <lineage>
        <taxon>Bacteria</taxon>
        <taxon>Pseudomonadati</taxon>
        <taxon>Pseudomonadota</taxon>
        <taxon>Alphaproteobacteria</taxon>
        <taxon>Rhodobacterales</taxon>
        <taxon>Roseobacteraceae</taxon>
        <taxon>Sulfitobacter</taxon>
    </lineage>
</organism>
<proteinExistence type="predicted"/>
<dbReference type="AlphaFoldDB" id="A0AAE2VVX8"/>
<evidence type="ECO:0000313" key="2">
    <source>
        <dbReference type="EMBL" id="MBM1712731.1"/>
    </source>
</evidence>